<keyword evidence="6" id="KW-1185">Reference proteome</keyword>
<dbReference type="PANTHER" id="PTHR31435">
    <property type="entry name" value="PROTEIN NATD1"/>
    <property type="match status" value="1"/>
</dbReference>
<organism evidence="5 6">
    <name type="scientific">Drosophila ananassae</name>
    <name type="common">Fruit fly</name>
    <dbReference type="NCBI Taxonomy" id="7217"/>
    <lineage>
        <taxon>Eukaryota</taxon>
        <taxon>Metazoa</taxon>
        <taxon>Ecdysozoa</taxon>
        <taxon>Arthropoda</taxon>
        <taxon>Hexapoda</taxon>
        <taxon>Insecta</taxon>
        <taxon>Pterygota</taxon>
        <taxon>Neoptera</taxon>
        <taxon>Endopterygota</taxon>
        <taxon>Diptera</taxon>
        <taxon>Brachycera</taxon>
        <taxon>Muscomorpha</taxon>
        <taxon>Ephydroidea</taxon>
        <taxon>Drosophilidae</taxon>
        <taxon>Drosophila</taxon>
        <taxon>Sophophora</taxon>
    </lineage>
</organism>
<dbReference type="OrthoDB" id="74247at2759"/>
<protein>
    <recommendedName>
        <fullName evidence="2">Protein NATD1</fullName>
    </recommendedName>
    <alternativeName>
        <fullName evidence="3">N-acetyltransferase domain-containing protein 1</fullName>
    </alternativeName>
</protein>
<evidence type="ECO:0000256" key="2">
    <source>
        <dbReference type="ARBA" id="ARBA00020243"/>
    </source>
</evidence>
<dbReference type="PANTHER" id="PTHR31435:SF9">
    <property type="entry name" value="PROTEIN NATD1"/>
    <property type="match status" value="1"/>
</dbReference>
<gene>
    <name evidence="5" type="primary">Dana\GF26528</name>
    <name evidence="5" type="ORF">GF26528</name>
</gene>
<reference evidence="5 6" key="1">
    <citation type="journal article" date="2007" name="Nature">
        <title>Evolution of genes and genomes on the Drosophila phylogeny.</title>
        <authorList>
            <consortium name="Drosophila 12 Genomes Consortium"/>
            <person name="Clark A.G."/>
            <person name="Eisen M.B."/>
            <person name="Smith D.R."/>
            <person name="Bergman C.M."/>
            <person name="Oliver B."/>
            <person name="Markow T.A."/>
            <person name="Kaufman T.C."/>
            <person name="Kellis M."/>
            <person name="Gelbart W."/>
            <person name="Iyer V.N."/>
            <person name="Pollard D.A."/>
            <person name="Sackton T.B."/>
            <person name="Larracuente A.M."/>
            <person name="Singh N.D."/>
            <person name="Abad J.P."/>
            <person name="Abt D.N."/>
            <person name="Adryan B."/>
            <person name="Aguade M."/>
            <person name="Akashi H."/>
            <person name="Anderson W.W."/>
            <person name="Aquadro C.F."/>
            <person name="Ardell D.H."/>
            <person name="Arguello R."/>
            <person name="Artieri C.G."/>
            <person name="Barbash D.A."/>
            <person name="Barker D."/>
            <person name="Barsanti P."/>
            <person name="Batterham P."/>
            <person name="Batzoglou S."/>
            <person name="Begun D."/>
            <person name="Bhutkar A."/>
            <person name="Blanco E."/>
            <person name="Bosak S.A."/>
            <person name="Bradley R.K."/>
            <person name="Brand A.D."/>
            <person name="Brent M.R."/>
            <person name="Brooks A.N."/>
            <person name="Brown R.H."/>
            <person name="Butlin R.K."/>
            <person name="Caggese C."/>
            <person name="Calvi B.R."/>
            <person name="Bernardo de Carvalho A."/>
            <person name="Caspi A."/>
            <person name="Castrezana S."/>
            <person name="Celniker S.E."/>
            <person name="Chang J.L."/>
            <person name="Chapple C."/>
            <person name="Chatterji S."/>
            <person name="Chinwalla A."/>
            <person name="Civetta A."/>
            <person name="Clifton S.W."/>
            <person name="Comeron J.M."/>
            <person name="Costello J.C."/>
            <person name="Coyne J.A."/>
            <person name="Daub J."/>
            <person name="David R.G."/>
            <person name="Delcher A.L."/>
            <person name="Delehaunty K."/>
            <person name="Do C.B."/>
            <person name="Ebling H."/>
            <person name="Edwards K."/>
            <person name="Eickbush T."/>
            <person name="Evans J.D."/>
            <person name="Filipski A."/>
            <person name="Findeiss S."/>
            <person name="Freyhult E."/>
            <person name="Fulton L."/>
            <person name="Fulton R."/>
            <person name="Garcia A.C."/>
            <person name="Gardiner A."/>
            <person name="Garfield D.A."/>
            <person name="Garvin B.E."/>
            <person name="Gibson G."/>
            <person name="Gilbert D."/>
            <person name="Gnerre S."/>
            <person name="Godfrey J."/>
            <person name="Good R."/>
            <person name="Gotea V."/>
            <person name="Gravely B."/>
            <person name="Greenberg A.J."/>
            <person name="Griffiths-Jones S."/>
            <person name="Gross S."/>
            <person name="Guigo R."/>
            <person name="Gustafson E.A."/>
            <person name="Haerty W."/>
            <person name="Hahn M.W."/>
            <person name="Halligan D.L."/>
            <person name="Halpern A.L."/>
            <person name="Halter G.M."/>
            <person name="Han M.V."/>
            <person name="Heger A."/>
            <person name="Hillier L."/>
            <person name="Hinrichs A.S."/>
            <person name="Holmes I."/>
            <person name="Hoskins R.A."/>
            <person name="Hubisz M.J."/>
            <person name="Hultmark D."/>
            <person name="Huntley M.A."/>
            <person name="Jaffe D.B."/>
            <person name="Jagadeeshan S."/>
            <person name="Jeck W.R."/>
            <person name="Johnson J."/>
            <person name="Jones C.D."/>
            <person name="Jordan W.C."/>
            <person name="Karpen G.H."/>
            <person name="Kataoka E."/>
            <person name="Keightley P.D."/>
            <person name="Kheradpour P."/>
            <person name="Kirkness E.F."/>
            <person name="Koerich L.B."/>
            <person name="Kristiansen K."/>
            <person name="Kudrna D."/>
            <person name="Kulathinal R.J."/>
            <person name="Kumar S."/>
            <person name="Kwok R."/>
            <person name="Lander E."/>
            <person name="Langley C.H."/>
            <person name="Lapoint R."/>
            <person name="Lazzaro B.P."/>
            <person name="Lee S.J."/>
            <person name="Levesque L."/>
            <person name="Li R."/>
            <person name="Lin C.F."/>
            <person name="Lin M.F."/>
            <person name="Lindblad-Toh K."/>
            <person name="Llopart A."/>
            <person name="Long M."/>
            <person name="Low L."/>
            <person name="Lozovsky E."/>
            <person name="Lu J."/>
            <person name="Luo M."/>
            <person name="Machado C.A."/>
            <person name="Makalowski W."/>
            <person name="Marzo M."/>
            <person name="Matsuda M."/>
            <person name="Matzkin L."/>
            <person name="McAllister B."/>
            <person name="McBride C.S."/>
            <person name="McKernan B."/>
            <person name="McKernan K."/>
            <person name="Mendez-Lago M."/>
            <person name="Minx P."/>
            <person name="Mollenhauer M.U."/>
            <person name="Montooth K."/>
            <person name="Mount S.M."/>
            <person name="Mu X."/>
            <person name="Myers E."/>
            <person name="Negre B."/>
            <person name="Newfeld S."/>
            <person name="Nielsen R."/>
            <person name="Noor M.A."/>
            <person name="O'Grady P."/>
            <person name="Pachter L."/>
            <person name="Papaceit M."/>
            <person name="Parisi M.J."/>
            <person name="Parisi M."/>
            <person name="Parts L."/>
            <person name="Pedersen J.S."/>
            <person name="Pesole G."/>
            <person name="Phillippy A.M."/>
            <person name="Ponting C.P."/>
            <person name="Pop M."/>
            <person name="Porcelli D."/>
            <person name="Powell J.R."/>
            <person name="Prohaska S."/>
            <person name="Pruitt K."/>
            <person name="Puig M."/>
            <person name="Quesneville H."/>
            <person name="Ram K.R."/>
            <person name="Rand D."/>
            <person name="Rasmussen M.D."/>
            <person name="Reed L.K."/>
            <person name="Reenan R."/>
            <person name="Reily A."/>
            <person name="Remington K.A."/>
            <person name="Rieger T.T."/>
            <person name="Ritchie M.G."/>
            <person name="Robin C."/>
            <person name="Rogers Y.H."/>
            <person name="Rohde C."/>
            <person name="Rozas J."/>
            <person name="Rubenfield M.J."/>
            <person name="Ruiz A."/>
            <person name="Russo S."/>
            <person name="Salzberg S.L."/>
            <person name="Sanchez-Gracia A."/>
            <person name="Saranga D.J."/>
            <person name="Sato H."/>
            <person name="Schaeffer S.W."/>
            <person name="Schatz M.C."/>
            <person name="Schlenke T."/>
            <person name="Schwartz R."/>
            <person name="Segarra C."/>
            <person name="Singh R.S."/>
            <person name="Sirot L."/>
            <person name="Sirota M."/>
            <person name="Sisneros N.B."/>
            <person name="Smith C.D."/>
            <person name="Smith T.F."/>
            <person name="Spieth J."/>
            <person name="Stage D.E."/>
            <person name="Stark A."/>
            <person name="Stephan W."/>
            <person name="Strausberg R.L."/>
            <person name="Strempel S."/>
            <person name="Sturgill D."/>
            <person name="Sutton G."/>
            <person name="Sutton G.G."/>
            <person name="Tao W."/>
            <person name="Teichmann S."/>
            <person name="Tobari Y.N."/>
            <person name="Tomimura Y."/>
            <person name="Tsolas J.M."/>
            <person name="Valente V.L."/>
            <person name="Venter E."/>
            <person name="Venter J.C."/>
            <person name="Vicario S."/>
            <person name="Vieira F.G."/>
            <person name="Vilella A.J."/>
            <person name="Villasante A."/>
            <person name="Walenz B."/>
            <person name="Wang J."/>
            <person name="Wasserman M."/>
            <person name="Watts T."/>
            <person name="Wilson D."/>
            <person name="Wilson R.K."/>
            <person name="Wing R.A."/>
            <person name="Wolfner M.F."/>
            <person name="Wong A."/>
            <person name="Wong G.K."/>
            <person name="Wu C.I."/>
            <person name="Wu G."/>
            <person name="Yamamoto D."/>
            <person name="Yang H.P."/>
            <person name="Yang S.P."/>
            <person name="Yorke J.A."/>
            <person name="Yoshida K."/>
            <person name="Zdobnov E."/>
            <person name="Zhang P."/>
            <person name="Zhang Y."/>
            <person name="Zimin A.V."/>
            <person name="Baldwin J."/>
            <person name="Abdouelleil A."/>
            <person name="Abdulkadir J."/>
            <person name="Abebe A."/>
            <person name="Abera B."/>
            <person name="Abreu J."/>
            <person name="Acer S.C."/>
            <person name="Aftuck L."/>
            <person name="Alexander A."/>
            <person name="An P."/>
            <person name="Anderson E."/>
            <person name="Anderson S."/>
            <person name="Arachi H."/>
            <person name="Azer M."/>
            <person name="Bachantsang P."/>
            <person name="Barry A."/>
            <person name="Bayul T."/>
            <person name="Berlin A."/>
            <person name="Bessette D."/>
            <person name="Bloom T."/>
            <person name="Blye J."/>
            <person name="Boguslavskiy L."/>
            <person name="Bonnet C."/>
            <person name="Boukhgalter B."/>
            <person name="Bourzgui I."/>
            <person name="Brown A."/>
            <person name="Cahill P."/>
            <person name="Channer S."/>
            <person name="Cheshatsang Y."/>
            <person name="Chuda L."/>
            <person name="Citroen M."/>
            <person name="Collymore A."/>
            <person name="Cooke P."/>
            <person name="Costello M."/>
            <person name="D'Aco K."/>
            <person name="Daza R."/>
            <person name="De Haan G."/>
            <person name="DeGray S."/>
            <person name="DeMaso C."/>
            <person name="Dhargay N."/>
            <person name="Dooley K."/>
            <person name="Dooley E."/>
            <person name="Doricent M."/>
            <person name="Dorje P."/>
            <person name="Dorjee K."/>
            <person name="Dupes A."/>
            <person name="Elong R."/>
            <person name="Falk J."/>
            <person name="Farina A."/>
            <person name="Faro S."/>
            <person name="Ferguson D."/>
            <person name="Fisher S."/>
            <person name="Foley C.D."/>
            <person name="Franke A."/>
            <person name="Friedrich D."/>
            <person name="Gadbois L."/>
            <person name="Gearin G."/>
            <person name="Gearin C.R."/>
            <person name="Giannoukos G."/>
            <person name="Goode T."/>
            <person name="Graham J."/>
            <person name="Grandbois E."/>
            <person name="Grewal S."/>
            <person name="Gyaltsen K."/>
            <person name="Hafez N."/>
            <person name="Hagos B."/>
            <person name="Hall J."/>
            <person name="Henson C."/>
            <person name="Hollinger A."/>
            <person name="Honan T."/>
            <person name="Huard M.D."/>
            <person name="Hughes L."/>
            <person name="Hurhula B."/>
            <person name="Husby M.E."/>
            <person name="Kamat A."/>
            <person name="Kanga B."/>
            <person name="Kashin S."/>
            <person name="Khazanovich D."/>
            <person name="Kisner P."/>
            <person name="Lance K."/>
            <person name="Lara M."/>
            <person name="Lee W."/>
            <person name="Lennon N."/>
            <person name="Letendre F."/>
            <person name="LeVine R."/>
            <person name="Lipovsky A."/>
            <person name="Liu X."/>
            <person name="Liu J."/>
            <person name="Liu S."/>
            <person name="Lokyitsang T."/>
            <person name="Lokyitsang Y."/>
            <person name="Lubonja R."/>
            <person name="Lui A."/>
            <person name="MacDonald P."/>
            <person name="Magnisalis V."/>
            <person name="Maru K."/>
            <person name="Matthews C."/>
            <person name="McCusker W."/>
            <person name="McDonough S."/>
            <person name="Mehta T."/>
            <person name="Meldrim J."/>
            <person name="Meneus L."/>
            <person name="Mihai O."/>
            <person name="Mihalev A."/>
            <person name="Mihova T."/>
            <person name="Mittelman R."/>
            <person name="Mlenga V."/>
            <person name="Montmayeur A."/>
            <person name="Mulrain L."/>
            <person name="Navidi A."/>
            <person name="Naylor J."/>
            <person name="Negash T."/>
            <person name="Nguyen T."/>
            <person name="Nguyen N."/>
            <person name="Nicol R."/>
            <person name="Norbu C."/>
            <person name="Norbu N."/>
            <person name="Novod N."/>
            <person name="O'Neill B."/>
            <person name="Osman S."/>
            <person name="Markiewicz E."/>
            <person name="Oyono O.L."/>
            <person name="Patti C."/>
            <person name="Phunkhang P."/>
            <person name="Pierre F."/>
            <person name="Priest M."/>
            <person name="Raghuraman S."/>
            <person name="Rege F."/>
            <person name="Reyes R."/>
            <person name="Rise C."/>
            <person name="Rogov P."/>
            <person name="Ross K."/>
            <person name="Ryan E."/>
            <person name="Settipalli S."/>
            <person name="Shea T."/>
            <person name="Sherpa N."/>
            <person name="Shi L."/>
            <person name="Shih D."/>
            <person name="Sparrow T."/>
            <person name="Spaulding J."/>
            <person name="Stalker J."/>
            <person name="Stange-Thomann N."/>
            <person name="Stavropoulos S."/>
            <person name="Stone C."/>
            <person name="Strader C."/>
            <person name="Tesfaye S."/>
            <person name="Thomson T."/>
            <person name="Thoulutsang Y."/>
            <person name="Thoulutsang D."/>
            <person name="Topham K."/>
            <person name="Topping I."/>
            <person name="Tsamla T."/>
            <person name="Vassiliev H."/>
            <person name="Vo A."/>
            <person name="Wangchuk T."/>
            <person name="Wangdi T."/>
            <person name="Weiand M."/>
            <person name="Wilkinson J."/>
            <person name="Wilson A."/>
            <person name="Yadav S."/>
            <person name="Young G."/>
            <person name="Yu Q."/>
            <person name="Zembek L."/>
            <person name="Zhong D."/>
            <person name="Zimmer A."/>
            <person name="Zwirko Z."/>
            <person name="Jaffe D.B."/>
            <person name="Alvarez P."/>
            <person name="Brockman W."/>
            <person name="Butler J."/>
            <person name="Chin C."/>
            <person name="Gnerre S."/>
            <person name="Grabherr M."/>
            <person name="Kleber M."/>
            <person name="Mauceli E."/>
            <person name="MacCallum I."/>
        </authorList>
    </citation>
    <scope>NUCLEOTIDE SEQUENCE [LARGE SCALE GENOMIC DNA]</scope>
    <source>
        <strain evidence="6">Tucson 14024-0371.13</strain>
    </source>
</reference>
<evidence type="ECO:0000313" key="6">
    <source>
        <dbReference type="Proteomes" id="UP000007801"/>
    </source>
</evidence>
<comment type="similarity">
    <text evidence="1">Belongs to the NATD1 family.</text>
</comment>
<dbReference type="SUPFAM" id="SSF55729">
    <property type="entry name" value="Acyl-CoA N-acyltransferases (Nat)"/>
    <property type="match status" value="1"/>
</dbReference>
<dbReference type="Gene3D" id="3.40.630.30">
    <property type="match status" value="1"/>
</dbReference>
<dbReference type="InterPro" id="IPR031165">
    <property type="entry name" value="GNAT_YJDJ"/>
</dbReference>
<dbReference type="AlphaFoldDB" id="A0A0P8XUI4"/>
<dbReference type="KEGG" id="dan:26513937"/>
<dbReference type="InterPro" id="IPR045057">
    <property type="entry name" value="Gcn5-rel_NAT"/>
</dbReference>
<evidence type="ECO:0000256" key="1">
    <source>
        <dbReference type="ARBA" id="ARBA00006233"/>
    </source>
</evidence>
<dbReference type="Pfam" id="PF14542">
    <property type="entry name" value="Acetyltransf_CG"/>
    <property type="match status" value="1"/>
</dbReference>
<evidence type="ECO:0000256" key="3">
    <source>
        <dbReference type="ARBA" id="ARBA00031876"/>
    </source>
</evidence>
<dbReference type="Proteomes" id="UP000007801">
    <property type="component" value="Unassembled WGS sequence"/>
</dbReference>
<name>A0A0P8XUI4_DROAN</name>
<evidence type="ECO:0000313" key="5">
    <source>
        <dbReference type="EMBL" id="KPU78385.1"/>
    </source>
</evidence>
<dbReference type="InterPro" id="IPR016181">
    <property type="entry name" value="Acyl_CoA_acyltransferase"/>
</dbReference>
<dbReference type="InParanoid" id="A0A0P8XUI4"/>
<dbReference type="GeneID" id="26513937"/>
<dbReference type="PROSITE" id="PS51729">
    <property type="entry name" value="GNAT_YJDJ"/>
    <property type="match status" value="1"/>
</dbReference>
<dbReference type="STRING" id="7217.A0A0P8XUI4"/>
<accession>A0A0P8XUI4</accession>
<dbReference type="EMBL" id="CH902618">
    <property type="protein sequence ID" value="KPU78385.1"/>
    <property type="molecule type" value="Genomic_DNA"/>
</dbReference>
<evidence type="ECO:0000259" key="4">
    <source>
        <dbReference type="PROSITE" id="PS51729"/>
    </source>
</evidence>
<proteinExistence type="inferred from homology"/>
<sequence length="153" mass="17590">MISKFGTRYRSLVQNCSPLLVGRCTYYNVCSQTQKPLDNREGPLPHLLGRPVFLNQKRYLPLEVIIVVHEPNRFYIEVNDREAELAYTIRDGVMTIHHTTVPKELGGLGLGKTLAKAALDFAMMNAYFLDIRCAFVLDYLNKNLPHYARYLIQ</sequence>
<dbReference type="SMR" id="A0A0P8XUI4"/>
<feature type="domain" description="N-acetyltransferase" evidence="4">
    <location>
        <begin position="66"/>
        <end position="152"/>
    </location>
</feature>